<dbReference type="Proteomes" id="UP000295390">
    <property type="component" value="Unassembled WGS sequence"/>
</dbReference>
<sequence length="97" mass="11025">MSTKVDLSLIIFAQNGIIMESKLKKGAFIVDEVLPALYVSNMVLVANKKDLESKEETKSLSKIIDNNTRVIGLIKKEFKEELDLDFLRRFGYENASK</sequence>
<protein>
    <submittedName>
        <fullName evidence="1">Uncharacterized protein</fullName>
    </submittedName>
</protein>
<evidence type="ECO:0000313" key="1">
    <source>
        <dbReference type="EMBL" id="TDQ27613.1"/>
    </source>
</evidence>
<name>A0A4R6TE19_9FLAO</name>
<proteinExistence type="predicted"/>
<dbReference type="EMBL" id="SNYH01000003">
    <property type="protein sequence ID" value="TDQ27613.1"/>
    <property type="molecule type" value="Genomic_DNA"/>
</dbReference>
<keyword evidence="2" id="KW-1185">Reference proteome</keyword>
<evidence type="ECO:0000313" key="2">
    <source>
        <dbReference type="Proteomes" id="UP000295390"/>
    </source>
</evidence>
<reference evidence="1 2" key="1">
    <citation type="submission" date="2019-03" db="EMBL/GenBank/DDBJ databases">
        <title>Genomic Encyclopedia of Type Strains, Phase III (KMG-III): the genomes of soil and plant-associated and newly described type strains.</title>
        <authorList>
            <person name="Whitman W."/>
        </authorList>
    </citation>
    <scope>NUCLEOTIDE SEQUENCE [LARGE SCALE GENOMIC DNA]</scope>
    <source>
        <strain evidence="1 2">CECT 8283</strain>
    </source>
</reference>
<gene>
    <name evidence="1" type="ORF">DFQ07_1464</name>
</gene>
<comment type="caution">
    <text evidence="1">The sequence shown here is derived from an EMBL/GenBank/DDBJ whole genome shotgun (WGS) entry which is preliminary data.</text>
</comment>
<dbReference type="AlphaFoldDB" id="A0A4R6TE19"/>
<organism evidence="1 2">
    <name type="scientific">Tenacibaculum caenipelagi</name>
    <dbReference type="NCBI Taxonomy" id="1325435"/>
    <lineage>
        <taxon>Bacteria</taxon>
        <taxon>Pseudomonadati</taxon>
        <taxon>Bacteroidota</taxon>
        <taxon>Flavobacteriia</taxon>
        <taxon>Flavobacteriales</taxon>
        <taxon>Flavobacteriaceae</taxon>
        <taxon>Tenacibaculum</taxon>
    </lineage>
</organism>
<accession>A0A4R6TE19</accession>